<evidence type="ECO:0000256" key="1">
    <source>
        <dbReference type="SAM" id="MobiDB-lite"/>
    </source>
</evidence>
<organism evidence="2 3">
    <name type="scientific">Nocardia africana</name>
    <dbReference type="NCBI Taxonomy" id="134964"/>
    <lineage>
        <taxon>Bacteria</taxon>
        <taxon>Bacillati</taxon>
        <taxon>Actinomycetota</taxon>
        <taxon>Actinomycetes</taxon>
        <taxon>Mycobacteriales</taxon>
        <taxon>Nocardiaceae</taxon>
        <taxon>Nocardia</taxon>
    </lineage>
</organism>
<gene>
    <name evidence="2" type="ORF">ACFYTH_07920</name>
</gene>
<feature type="region of interest" description="Disordered" evidence="1">
    <location>
        <begin position="1"/>
        <end position="34"/>
    </location>
</feature>
<evidence type="ECO:0000313" key="3">
    <source>
        <dbReference type="Proteomes" id="UP001601521"/>
    </source>
</evidence>
<reference evidence="2 3" key="1">
    <citation type="submission" date="2024-10" db="EMBL/GenBank/DDBJ databases">
        <title>The Natural Products Discovery Center: Release of the First 8490 Sequenced Strains for Exploring Actinobacteria Biosynthetic Diversity.</title>
        <authorList>
            <person name="Kalkreuter E."/>
            <person name="Kautsar S.A."/>
            <person name="Yang D."/>
            <person name="Bader C.D."/>
            <person name="Teijaro C.N."/>
            <person name="Fluegel L."/>
            <person name="Davis C.M."/>
            <person name="Simpson J.R."/>
            <person name="Lauterbach L."/>
            <person name="Steele A.D."/>
            <person name="Gui C."/>
            <person name="Meng S."/>
            <person name="Li G."/>
            <person name="Viehrig K."/>
            <person name="Ye F."/>
            <person name="Su P."/>
            <person name="Kiefer A.F."/>
            <person name="Nichols A."/>
            <person name="Cepeda A.J."/>
            <person name="Yan W."/>
            <person name="Fan B."/>
            <person name="Jiang Y."/>
            <person name="Adhikari A."/>
            <person name="Zheng C.-J."/>
            <person name="Schuster L."/>
            <person name="Cowan T.M."/>
            <person name="Smanski M.J."/>
            <person name="Chevrette M.G."/>
            <person name="De Carvalho L.P.S."/>
            <person name="Shen B."/>
        </authorList>
    </citation>
    <scope>NUCLEOTIDE SEQUENCE [LARGE SCALE GENOMIC DNA]</scope>
    <source>
        <strain evidence="2 3">NPDC004550</strain>
    </source>
</reference>
<name>A0ABW6NDQ1_9NOCA</name>
<proteinExistence type="predicted"/>
<sequence length="245" mass="25639">MNSTAIRTADRFTGRIPRSRRPDSSRTQENTMPTFQTPEPIAVAVEVLSGTVTVIASDRTDSVVAVRPADPAKKADVRAAEQTRVDFADGALTVTTPKDWRTYTPFGGNPSIEVTVEVPTGSRFRGTAGVGRIVGAGELGDCVLEVSAGDIVVERPLGSVTAKTAQGNIRIGEATRGVLRLETSVGDLEVGIRPGSAARLETTVASGAVHNQLGPVDGAQDDEHTVRVYARSALGNVVIQHASAA</sequence>
<dbReference type="RefSeq" id="WP_387250129.1">
    <property type="nucleotide sequence ID" value="NZ_JBIALX010000003.1"/>
</dbReference>
<accession>A0ABW6NDQ1</accession>
<protein>
    <recommendedName>
        <fullName evidence="4">Adhesin domain-containing protein</fullName>
    </recommendedName>
</protein>
<dbReference type="EMBL" id="JBIALX010000003">
    <property type="protein sequence ID" value="MFF0453281.1"/>
    <property type="molecule type" value="Genomic_DNA"/>
</dbReference>
<evidence type="ECO:0008006" key="4">
    <source>
        <dbReference type="Google" id="ProtNLM"/>
    </source>
</evidence>
<dbReference type="Proteomes" id="UP001601521">
    <property type="component" value="Unassembled WGS sequence"/>
</dbReference>
<evidence type="ECO:0000313" key="2">
    <source>
        <dbReference type="EMBL" id="MFF0453281.1"/>
    </source>
</evidence>
<comment type="caution">
    <text evidence="2">The sequence shown here is derived from an EMBL/GenBank/DDBJ whole genome shotgun (WGS) entry which is preliminary data.</text>
</comment>
<keyword evidence="3" id="KW-1185">Reference proteome</keyword>